<dbReference type="InterPro" id="IPR012337">
    <property type="entry name" value="RNaseH-like_sf"/>
</dbReference>
<keyword evidence="4" id="KW-1185">Reference proteome</keyword>
<dbReference type="InterPro" id="IPR000477">
    <property type="entry name" value="RT_dom"/>
</dbReference>
<dbReference type="SUPFAM" id="SSF53098">
    <property type="entry name" value="Ribonuclease H-like"/>
    <property type="match status" value="1"/>
</dbReference>
<dbReference type="SUPFAM" id="SSF56672">
    <property type="entry name" value="DNA/RNA polymerases"/>
    <property type="match status" value="1"/>
</dbReference>
<feature type="compositionally biased region" description="Polar residues" evidence="1">
    <location>
        <begin position="423"/>
        <end position="432"/>
    </location>
</feature>
<dbReference type="PANTHER" id="PTHR47331">
    <property type="entry name" value="PHD-TYPE DOMAIN-CONTAINING PROTEIN"/>
    <property type="match status" value="1"/>
</dbReference>
<feature type="region of interest" description="Disordered" evidence="1">
    <location>
        <begin position="415"/>
        <end position="451"/>
    </location>
</feature>
<dbReference type="Gene3D" id="2.40.70.10">
    <property type="entry name" value="Acid Proteases"/>
    <property type="match status" value="1"/>
</dbReference>
<evidence type="ECO:0000313" key="4">
    <source>
        <dbReference type="Proteomes" id="UP000069940"/>
    </source>
</evidence>
<dbReference type="CDD" id="cd00303">
    <property type="entry name" value="retropepsin_like"/>
    <property type="match status" value="1"/>
</dbReference>
<name>A0ABM2A3S5_AEDAL</name>
<dbReference type="Gene3D" id="3.40.50.10490">
    <property type="entry name" value="Glucose-6-phosphate isomerase like protein, domain 1"/>
    <property type="match status" value="1"/>
</dbReference>
<dbReference type="CDD" id="cd01644">
    <property type="entry name" value="RT_pepA17"/>
    <property type="match status" value="1"/>
</dbReference>
<evidence type="ECO:0000256" key="1">
    <source>
        <dbReference type="SAM" id="MobiDB-lite"/>
    </source>
</evidence>
<dbReference type="Pfam" id="PF03564">
    <property type="entry name" value="DUF1759"/>
    <property type="match status" value="1"/>
</dbReference>
<dbReference type="InterPro" id="IPR043502">
    <property type="entry name" value="DNA/RNA_pol_sf"/>
</dbReference>
<dbReference type="GeneID" id="134286157"/>
<dbReference type="InterPro" id="IPR043128">
    <property type="entry name" value="Rev_trsase/Diguanyl_cyclase"/>
</dbReference>
<dbReference type="Gene3D" id="3.30.70.270">
    <property type="match status" value="1"/>
</dbReference>
<dbReference type="Pfam" id="PF00078">
    <property type="entry name" value="RVT_1"/>
    <property type="match status" value="1"/>
</dbReference>
<protein>
    <recommendedName>
        <fullName evidence="2">Reverse transcriptase domain-containing protein</fullName>
    </recommendedName>
</protein>
<dbReference type="Proteomes" id="UP000069940">
    <property type="component" value="Unassembled WGS sequence"/>
</dbReference>
<dbReference type="InterPro" id="IPR023591">
    <property type="entry name" value="Ribosomal_uS2_flav_dom_sf"/>
</dbReference>
<evidence type="ECO:0000313" key="3">
    <source>
        <dbReference type="EnsemblMetazoa" id="AALFPA23_024178.P36038"/>
    </source>
</evidence>
<dbReference type="RefSeq" id="XP_062703712.1">
    <property type="nucleotide sequence ID" value="XM_062847728.1"/>
</dbReference>
<dbReference type="Pfam" id="PF05380">
    <property type="entry name" value="Peptidase_A17"/>
    <property type="match status" value="1"/>
</dbReference>
<dbReference type="EnsemblMetazoa" id="AALFPA23_024178.R36038">
    <property type="protein sequence ID" value="AALFPA23_024178.P36038"/>
    <property type="gene ID" value="AALFPA23_024178"/>
</dbReference>
<dbReference type="PANTHER" id="PTHR47331:SF5">
    <property type="entry name" value="RIBONUCLEASE H"/>
    <property type="match status" value="1"/>
</dbReference>
<reference evidence="3" key="2">
    <citation type="submission" date="2025-05" db="UniProtKB">
        <authorList>
            <consortium name="EnsemblMetazoa"/>
        </authorList>
    </citation>
    <scope>IDENTIFICATION</scope>
    <source>
        <strain evidence="3">Foshan</strain>
    </source>
</reference>
<proteinExistence type="predicted"/>
<organism evidence="3 4">
    <name type="scientific">Aedes albopictus</name>
    <name type="common">Asian tiger mosquito</name>
    <name type="synonym">Stegomyia albopicta</name>
    <dbReference type="NCBI Taxonomy" id="7160"/>
    <lineage>
        <taxon>Eukaryota</taxon>
        <taxon>Metazoa</taxon>
        <taxon>Ecdysozoa</taxon>
        <taxon>Arthropoda</taxon>
        <taxon>Hexapoda</taxon>
        <taxon>Insecta</taxon>
        <taxon>Pterygota</taxon>
        <taxon>Neoptera</taxon>
        <taxon>Endopterygota</taxon>
        <taxon>Diptera</taxon>
        <taxon>Nematocera</taxon>
        <taxon>Culicoidea</taxon>
        <taxon>Culicidae</taxon>
        <taxon>Culicinae</taxon>
        <taxon>Aedini</taxon>
        <taxon>Aedes</taxon>
        <taxon>Stegomyia</taxon>
    </lineage>
</organism>
<evidence type="ECO:0000259" key="2">
    <source>
        <dbReference type="Pfam" id="PF00078"/>
    </source>
</evidence>
<reference evidence="4" key="1">
    <citation type="journal article" date="2015" name="Proc. Natl. Acad. Sci. U.S.A.">
        <title>Genome sequence of the Asian Tiger mosquito, Aedes albopictus, reveals insights into its biology, genetics, and evolution.</title>
        <authorList>
            <person name="Chen X.G."/>
            <person name="Jiang X."/>
            <person name="Gu J."/>
            <person name="Xu M."/>
            <person name="Wu Y."/>
            <person name="Deng Y."/>
            <person name="Zhang C."/>
            <person name="Bonizzoni M."/>
            <person name="Dermauw W."/>
            <person name="Vontas J."/>
            <person name="Armbruster P."/>
            <person name="Huang X."/>
            <person name="Yang Y."/>
            <person name="Zhang H."/>
            <person name="He W."/>
            <person name="Peng H."/>
            <person name="Liu Y."/>
            <person name="Wu K."/>
            <person name="Chen J."/>
            <person name="Lirakis M."/>
            <person name="Topalis P."/>
            <person name="Van Leeuwen T."/>
            <person name="Hall A.B."/>
            <person name="Jiang X."/>
            <person name="Thorpe C."/>
            <person name="Mueller R.L."/>
            <person name="Sun C."/>
            <person name="Waterhouse R.M."/>
            <person name="Yan G."/>
            <person name="Tu Z.J."/>
            <person name="Fang X."/>
            <person name="James A.A."/>
        </authorList>
    </citation>
    <scope>NUCLEOTIDE SEQUENCE [LARGE SCALE GENOMIC DNA]</scope>
    <source>
        <strain evidence="4">Foshan</strain>
    </source>
</reference>
<feature type="compositionally biased region" description="Polar residues" evidence="1">
    <location>
        <begin position="440"/>
        <end position="451"/>
    </location>
</feature>
<dbReference type="InterPro" id="IPR005312">
    <property type="entry name" value="DUF1759"/>
</dbReference>
<accession>A0ABM2A3S5</accession>
<dbReference type="InterPro" id="IPR021109">
    <property type="entry name" value="Peptidase_aspartic_dom_sf"/>
</dbReference>
<feature type="domain" description="Reverse transcriptase" evidence="2">
    <location>
        <begin position="799"/>
        <end position="926"/>
    </location>
</feature>
<dbReference type="SUPFAM" id="SSF52313">
    <property type="entry name" value="Ribosomal protein S2"/>
    <property type="match status" value="1"/>
</dbReference>
<dbReference type="InterPro" id="IPR008042">
    <property type="entry name" value="Retrotrans_Pao"/>
</dbReference>
<sequence length="1364" mass="154346">MPPKTAALAKKEHTLRALQTRLNSLLAMFDEILKFSQSMNEGTTAIQVSIRLDKLEELWETISEAIVEVEAHEDYADDDDECTKVRVKFVQRYFAVKSALLEKAKEVEDVPLNQSCSLEASQSQSTLDHVRLPQIKLQTFSGDFDEWLSFRDLYTSLIHWKTDLPDVEKFHYLKGCLTGEAKALIDPLAITKANYQVAWDTLTKRYNDSKLLKRRQVQALSKLPMLTKESASELQSLLEGFERIIQNLDQLVQPQDYKDLLLVDIIGSRLDPVTRRGWEEYSATQPQDSIKDLIDFLQKRIRVLGSLPSKPANLKGDSTTLSKSKKFSVPRVSHSAVQASGGRCVACSESHPLYQCPAFQRLTVSARDKILRNHSLCRNCFRRGHQASECSSRFVCRNCKAKHHTMVCFRSDKSDGAKGSSSHNSQAESINAATVDRRTNPTTSMATEEVSSNTALQRSSSVLLATAIVLVQNDKGISFPARALLDSGSECNFMTESLCQRLNIQRRRSDVSVLGIGQANTRVKHKVMTTIKSRVSEFSRDMEFLILPRVTADLPTTSIQRACWEIPEGLNLADPAFFNSKTVDIVLGIQYFFAFFKTGNEIDLGNGLPMLTESVFGWVVSGLVNTDRFNPKISCNMAVTESLEELLSRFWACEEVEFPSNNSPTEAKCEEYYSATVQRGLDGRYTVSLPKDDNVLAQLGESRDIALRRLQGIERRLLREPRLREQYEQFMVEYLSLGHMRRVDVASDQETSRCYLPHHPVVKESSTTTKVRVVFDASCKTSTGVSLNDVLLVGPVIQDDLRAIILRSRTKQILMVADVEKMFRQIRIDQKDLPLQNILWRKDFNDRAETYELCTVTYGTKPAPYLATRTLQQLALDEHERFPMAARATMEDVYMDDVLTGEDEIETARELRIQLEEMMESGGFHLRKWASNAPAVLDGIANENLALAKEDGVQLDPDPAVKTLGLYWFPTTDILKFQFKVTEYCPAEIYTKRKLLSMIATLFDPLGLIGAVIVTAKIFMQRLWCWTDENGRKLDWDQPVGPKECEEWLELHQQIPLLNEISIRRKLAEFISTRLHGKLFCIKADTASRKKRNVLGINAQYIHQGEVVVHNLAMLETVERNTAERIMEEILNVLGRSRVDIKQIYAVTTDNGSNFLKATRLLRLNQIQQASCDDTADLNDLSMFDNEDSDVEDAVDDLDRIVDDGPTVSDLEHDEAEELWDDPSSLEDMQDDLPVIEETHLTGVRCAAHTVQLSVYDVLKSKTIAAFLTKTRSLVKTLQRQPYISSFKLVKDAKIPVLDGDTRWGSSYVMVNFVTDPLTDHQSVTEASYFNIPVNRFCNTDSPLKFVDIAIPCNNKTPHSTGLM</sequence>
<dbReference type="Gene3D" id="3.10.10.10">
    <property type="entry name" value="HIV Type 1 Reverse Transcriptase, subunit A, domain 1"/>
    <property type="match status" value="1"/>
</dbReference>